<comment type="caution">
    <text evidence="5">The sequence shown here is derived from an EMBL/GenBank/DDBJ whole genome shotgun (WGS) entry which is preliminary data.</text>
</comment>
<evidence type="ECO:0000256" key="2">
    <source>
        <dbReference type="ARBA" id="ARBA00022837"/>
    </source>
</evidence>
<feature type="domain" description="EF-hand" evidence="4">
    <location>
        <begin position="59"/>
        <end position="94"/>
    </location>
</feature>
<dbReference type="Pfam" id="PF13499">
    <property type="entry name" value="EF-hand_7"/>
    <property type="match status" value="2"/>
</dbReference>
<dbReference type="GO" id="GO:0032588">
    <property type="term" value="C:trans-Golgi network membrane"/>
    <property type="evidence" value="ECO:0007669"/>
    <property type="project" value="TreeGrafter"/>
</dbReference>
<feature type="domain" description="EF-hand" evidence="4">
    <location>
        <begin position="8"/>
        <end position="43"/>
    </location>
</feature>
<dbReference type="Pfam" id="PF13833">
    <property type="entry name" value="EF-hand_8"/>
    <property type="match status" value="1"/>
</dbReference>
<protein>
    <submittedName>
        <fullName evidence="5">Calmodulin-related protein</fullName>
    </submittedName>
</protein>
<dbReference type="OrthoDB" id="26525at2759"/>
<organism evidence="5 6">
    <name type="scientific">Chrysochromulina tobinii</name>
    <dbReference type="NCBI Taxonomy" id="1460289"/>
    <lineage>
        <taxon>Eukaryota</taxon>
        <taxon>Haptista</taxon>
        <taxon>Haptophyta</taxon>
        <taxon>Prymnesiophyceae</taxon>
        <taxon>Prymnesiales</taxon>
        <taxon>Chrysochromulinaceae</taxon>
        <taxon>Chrysochromulina</taxon>
    </lineage>
</organism>
<feature type="domain" description="EF-hand" evidence="4">
    <location>
        <begin position="95"/>
        <end position="130"/>
    </location>
</feature>
<dbReference type="GO" id="GO:0005509">
    <property type="term" value="F:calcium ion binding"/>
    <property type="evidence" value="ECO:0007669"/>
    <property type="project" value="InterPro"/>
</dbReference>
<reference evidence="6" key="1">
    <citation type="journal article" date="2015" name="PLoS Genet.">
        <title>Genome Sequence and Transcriptome Analyses of Chrysochromulina tobin: Metabolic Tools for Enhanced Algal Fitness in the Prominent Order Prymnesiales (Haptophyceae).</title>
        <authorList>
            <person name="Hovde B.T."/>
            <person name="Deodato C.R."/>
            <person name="Hunsperger H.M."/>
            <person name="Ryken S.A."/>
            <person name="Yost W."/>
            <person name="Jha R.K."/>
            <person name="Patterson J."/>
            <person name="Monnat R.J. Jr."/>
            <person name="Barlow S.B."/>
            <person name="Starkenburg S.R."/>
            <person name="Cattolico R.A."/>
        </authorList>
    </citation>
    <scope>NUCLEOTIDE SEQUENCE</scope>
    <source>
        <strain evidence="6">CCMP291</strain>
    </source>
</reference>
<proteinExistence type="predicted"/>
<gene>
    <name evidence="5" type="ORF">Ctob_007806</name>
</gene>
<dbReference type="Proteomes" id="UP000037460">
    <property type="component" value="Unassembled WGS sequence"/>
</dbReference>
<feature type="region of interest" description="Disordered" evidence="3">
    <location>
        <begin position="288"/>
        <end position="318"/>
    </location>
</feature>
<dbReference type="SUPFAM" id="SSF47473">
    <property type="entry name" value="EF-hand"/>
    <property type="match status" value="2"/>
</dbReference>
<dbReference type="EMBL" id="JWZX01003261">
    <property type="protein sequence ID" value="KOO22676.1"/>
    <property type="molecule type" value="Genomic_DNA"/>
</dbReference>
<feature type="domain" description="EF-hand" evidence="4">
    <location>
        <begin position="192"/>
        <end position="227"/>
    </location>
</feature>
<dbReference type="InterPro" id="IPR018247">
    <property type="entry name" value="EF_Hand_1_Ca_BS"/>
</dbReference>
<dbReference type="CDD" id="cd00051">
    <property type="entry name" value="EFh"/>
    <property type="match status" value="2"/>
</dbReference>
<evidence type="ECO:0000256" key="1">
    <source>
        <dbReference type="ARBA" id="ARBA00022737"/>
    </source>
</evidence>
<feature type="domain" description="EF-hand" evidence="4">
    <location>
        <begin position="228"/>
        <end position="263"/>
    </location>
</feature>
<sequence length="318" mass="34983">MRALGLQAPSEQVDAIFDEFDNDGGGLIEFRELHRCLRQGSSIAVTRKLVQTEAAAEDRSSTRVIDLFKAWDEDESGFIDAKEFGRAIKALGFEASKEEIAAVFKSMDADGSGQLEYKELNKKLRKSMELDASMYAGAAGHIETRAEMIAKGKEKRKSHRLGKKGAALSMSVQLNPTSDKTVAEQLKDILNENSVRVSDLFRDWDDDQNGFVDKKEFRRAIFALGYKADAADVNAVFDDLDKDKSGQIDYQELNKVLRRGGDMELDPSLYAGAAGKIETRAEMLERAKEKAASKVHHGKKGGGLMASLGANIANSPKK</sequence>
<dbReference type="PROSITE" id="PS00018">
    <property type="entry name" value="EF_HAND_1"/>
    <property type="match status" value="5"/>
</dbReference>
<evidence type="ECO:0000313" key="6">
    <source>
        <dbReference type="Proteomes" id="UP000037460"/>
    </source>
</evidence>
<dbReference type="InterPro" id="IPR002048">
    <property type="entry name" value="EF_hand_dom"/>
</dbReference>
<accession>A0A0M0J7W1</accession>
<keyword evidence="2" id="KW-0106">Calcium</keyword>
<keyword evidence="1" id="KW-0677">Repeat</keyword>
<name>A0A0M0J7W1_9EUKA</name>
<dbReference type="PANTHER" id="PTHR46311:SF3">
    <property type="entry name" value="CALCIUM-BINDING PROTEIN 8"/>
    <property type="match status" value="1"/>
</dbReference>
<dbReference type="Gene3D" id="1.10.238.10">
    <property type="entry name" value="EF-hand"/>
    <property type="match status" value="2"/>
</dbReference>
<dbReference type="SMART" id="SM00054">
    <property type="entry name" value="EFh"/>
    <property type="match status" value="5"/>
</dbReference>
<evidence type="ECO:0000256" key="3">
    <source>
        <dbReference type="SAM" id="MobiDB-lite"/>
    </source>
</evidence>
<evidence type="ECO:0000259" key="4">
    <source>
        <dbReference type="PROSITE" id="PS50222"/>
    </source>
</evidence>
<dbReference type="PANTHER" id="PTHR46311">
    <property type="entry name" value="CALCIUM-BINDING PROTEIN 8-RELATED"/>
    <property type="match status" value="1"/>
</dbReference>
<dbReference type="AlphaFoldDB" id="A0A0M0J7W1"/>
<evidence type="ECO:0000313" key="5">
    <source>
        <dbReference type="EMBL" id="KOO22676.1"/>
    </source>
</evidence>
<dbReference type="InterPro" id="IPR011992">
    <property type="entry name" value="EF-hand-dom_pair"/>
</dbReference>
<dbReference type="InterPro" id="IPR051111">
    <property type="entry name" value="Ca-binding_regulatory"/>
</dbReference>
<dbReference type="PROSITE" id="PS50222">
    <property type="entry name" value="EF_HAND_2"/>
    <property type="match status" value="5"/>
</dbReference>
<keyword evidence="6" id="KW-1185">Reference proteome</keyword>